<dbReference type="InterPro" id="IPR018604">
    <property type="entry name" value="YycI-like"/>
</dbReference>
<dbReference type="RefSeq" id="WP_115774973.1">
    <property type="nucleotide sequence ID" value="NZ_PIOC01000033.1"/>
</dbReference>
<gene>
    <name evidence="2" type="ORF">CWR48_19510</name>
</gene>
<dbReference type="Proteomes" id="UP000257143">
    <property type="component" value="Unassembled WGS sequence"/>
</dbReference>
<evidence type="ECO:0000313" key="3">
    <source>
        <dbReference type="Proteomes" id="UP000257143"/>
    </source>
</evidence>
<comment type="caution">
    <text evidence="2">The sequence shown here is derived from an EMBL/GenBank/DDBJ whole genome shotgun (WGS) entry which is preliminary data.</text>
</comment>
<dbReference type="Pfam" id="PF09648">
    <property type="entry name" value="YycI"/>
    <property type="match status" value="1"/>
</dbReference>
<name>A0A3D8PGK2_9BACI</name>
<evidence type="ECO:0000313" key="2">
    <source>
        <dbReference type="EMBL" id="RDW15216.1"/>
    </source>
</evidence>
<dbReference type="OrthoDB" id="2388036at2"/>
<reference evidence="3" key="1">
    <citation type="submission" date="2017-11" db="EMBL/GenBank/DDBJ databases">
        <authorList>
            <person name="Zhu W."/>
        </authorList>
    </citation>
    <scope>NUCLEOTIDE SEQUENCE [LARGE SCALE GENOMIC DNA]</scope>
    <source>
        <strain evidence="3">CAU 1183</strain>
    </source>
</reference>
<dbReference type="GO" id="GO:0016020">
    <property type="term" value="C:membrane"/>
    <property type="evidence" value="ECO:0007669"/>
    <property type="project" value="InterPro"/>
</dbReference>
<feature type="domain" description="Regulatory protein YycH-like" evidence="1">
    <location>
        <begin position="40"/>
        <end position="258"/>
    </location>
</feature>
<evidence type="ECO:0000259" key="1">
    <source>
        <dbReference type="Pfam" id="PF09648"/>
    </source>
</evidence>
<sequence>MQWGHIKTLFILSFLILDIYLLVQFVQKQEEADNGILANRELSFEDQLKAENITIPKLETREIEKEPYISVSQRILTKEDLQPLMANKGLHTEVIDNYFIVSQLEDPLPIEQDTSGEKISEIVKSYLLFPEQYTYWGWNKDLNVLIFFQKINDRPVYFNQNGLVLAFLNESNEITHLTQTLLGEVAPQGELQTLIQPIRSIEALYNRGYLNADEKVTGDVVLGYYARLTEGNPVFAPTWKVSVNGENNGGRNYFVNAIEGLASPGNEIDFLISTIDSDEKKIITLNNDSEVIQSFLDVINKLEIDNRSVAE</sequence>
<dbReference type="AlphaFoldDB" id="A0A3D8PGK2"/>
<dbReference type="Gene3D" id="3.30.310.160">
    <property type="entry name" value="YycH protein, domain 2"/>
    <property type="match status" value="1"/>
</dbReference>
<dbReference type="EMBL" id="PIOC01000033">
    <property type="protein sequence ID" value="RDW15216.1"/>
    <property type="molecule type" value="Genomic_DNA"/>
</dbReference>
<proteinExistence type="predicted"/>
<accession>A0A3D8PGK2</accession>
<keyword evidence="3" id="KW-1185">Reference proteome</keyword>
<dbReference type="InterPro" id="IPR042274">
    <property type="entry name" value="YycH/YycI_2"/>
</dbReference>
<protein>
    <recommendedName>
        <fullName evidence="1">Regulatory protein YycH-like domain-containing protein</fullName>
    </recommendedName>
</protein>
<organism evidence="2 3">
    <name type="scientific">Oceanobacillus arenosus</name>
    <dbReference type="NCBI Taxonomy" id="1229153"/>
    <lineage>
        <taxon>Bacteria</taxon>
        <taxon>Bacillati</taxon>
        <taxon>Bacillota</taxon>
        <taxon>Bacilli</taxon>
        <taxon>Bacillales</taxon>
        <taxon>Bacillaceae</taxon>
        <taxon>Oceanobacillus</taxon>
    </lineage>
</organism>